<comment type="catalytic activity">
    <reaction evidence="2">
        <text>thiamine phosphate + ATP = thiamine diphosphate + ADP</text>
        <dbReference type="Rhea" id="RHEA:15913"/>
        <dbReference type="ChEBI" id="CHEBI:30616"/>
        <dbReference type="ChEBI" id="CHEBI:37575"/>
        <dbReference type="ChEBI" id="CHEBI:58937"/>
        <dbReference type="ChEBI" id="CHEBI:456216"/>
        <dbReference type="EC" id="2.7.4.16"/>
    </reaction>
</comment>
<dbReference type="InterPro" id="IPR016188">
    <property type="entry name" value="PurM-like_N"/>
</dbReference>
<accession>A0A2M9XG65</accession>
<keyword evidence="2" id="KW-0547">Nucleotide-binding</keyword>
<dbReference type="GO" id="GO:0000287">
    <property type="term" value="F:magnesium ion binding"/>
    <property type="evidence" value="ECO:0007669"/>
    <property type="project" value="UniProtKB-UniRule"/>
</dbReference>
<dbReference type="Pfam" id="PF02769">
    <property type="entry name" value="AIRS_C"/>
    <property type="match status" value="1"/>
</dbReference>
<proteinExistence type="inferred from homology"/>
<evidence type="ECO:0000259" key="4">
    <source>
        <dbReference type="Pfam" id="PF02769"/>
    </source>
</evidence>
<comment type="similarity">
    <text evidence="2">Belongs to the thiamine-monophosphate kinase family.</text>
</comment>
<feature type="binding site" evidence="2">
    <location>
        <position position="134"/>
    </location>
    <ligand>
        <name>ATP</name>
        <dbReference type="ChEBI" id="CHEBI:30616"/>
    </ligand>
</feature>
<feature type="binding site" evidence="2">
    <location>
        <position position="31"/>
    </location>
    <ligand>
        <name>Mg(2+)</name>
        <dbReference type="ChEBI" id="CHEBI:18420"/>
        <label>4</label>
    </ligand>
</feature>
<feature type="binding site" evidence="2">
    <location>
        <position position="249"/>
    </location>
    <ligand>
        <name>substrate</name>
    </ligand>
</feature>
<feature type="binding site" evidence="2">
    <location>
        <position position="62"/>
    </location>
    <ligand>
        <name>Mg(2+)</name>
        <dbReference type="ChEBI" id="CHEBI:18420"/>
        <label>3</label>
    </ligand>
</feature>
<feature type="binding site" evidence="2">
    <location>
        <position position="204"/>
    </location>
    <ligand>
        <name>ATP</name>
        <dbReference type="ChEBI" id="CHEBI:30616"/>
    </ligand>
</feature>
<evidence type="ECO:0000259" key="3">
    <source>
        <dbReference type="Pfam" id="PF00586"/>
    </source>
</evidence>
<evidence type="ECO:0000313" key="5">
    <source>
        <dbReference type="EMBL" id="PJZ26572.1"/>
    </source>
</evidence>
<dbReference type="Gene3D" id="3.30.1330.10">
    <property type="entry name" value="PurM-like, N-terminal domain"/>
    <property type="match status" value="1"/>
</dbReference>
<feature type="binding site" evidence="2">
    <location>
        <position position="40"/>
    </location>
    <ligand>
        <name>substrate</name>
    </ligand>
</feature>
<dbReference type="GO" id="GO:0009228">
    <property type="term" value="P:thiamine biosynthetic process"/>
    <property type="evidence" value="ECO:0007669"/>
    <property type="project" value="UniProtKB-KW"/>
</dbReference>
<keyword evidence="2" id="KW-0808">Transferase</keyword>
<keyword evidence="6" id="KW-1185">Reference proteome</keyword>
<feature type="binding site" evidence="2">
    <location>
        <position position="33"/>
    </location>
    <ligand>
        <name>Mg(2+)</name>
        <dbReference type="ChEBI" id="CHEBI:18420"/>
        <label>1</label>
    </ligand>
</feature>
<protein>
    <recommendedName>
        <fullName evidence="2">Thiamine-monophosphate kinase</fullName>
        <shortName evidence="2">TMP kinase</shortName>
        <shortName evidence="2">Thiamine-phosphate kinase</shortName>
        <ecNumber evidence="2">2.7.4.16</ecNumber>
    </recommendedName>
</protein>
<evidence type="ECO:0000313" key="6">
    <source>
        <dbReference type="Proteomes" id="UP000232196"/>
    </source>
</evidence>
<feature type="binding site" evidence="2">
    <location>
        <position position="111"/>
    </location>
    <ligand>
        <name>Mg(2+)</name>
        <dbReference type="ChEBI" id="CHEBI:18420"/>
        <label>1</label>
    </ligand>
</feature>
<dbReference type="NCBIfam" id="TIGR01379">
    <property type="entry name" value="thiL"/>
    <property type="match status" value="1"/>
</dbReference>
<keyword evidence="2" id="KW-0067">ATP-binding</keyword>
<name>A0A2M9XG65_9LEPT</name>
<feature type="binding site" evidence="2">
    <location>
        <position position="20"/>
    </location>
    <ligand>
        <name>Mg(2+)</name>
        <dbReference type="ChEBI" id="CHEBI:18420"/>
        <label>4</label>
    </ligand>
</feature>
<dbReference type="OrthoDB" id="9802811at2"/>
<dbReference type="CDD" id="cd02194">
    <property type="entry name" value="ThiL"/>
    <property type="match status" value="1"/>
</dbReference>
<dbReference type="InterPro" id="IPR036921">
    <property type="entry name" value="PurM-like_N_sf"/>
</dbReference>
<comment type="miscellaneous">
    <text evidence="2">Reaction mechanism of ThiL seems to utilize a direct, inline transfer of the gamma-phosphate of ATP to TMP rather than a phosphorylated enzyme intermediate.</text>
</comment>
<comment type="caution">
    <text evidence="2">Lacks conserved residue(s) required for the propagation of feature annotation.</text>
</comment>
<keyword evidence="2" id="KW-0479">Metal-binding</keyword>
<evidence type="ECO:0000256" key="1">
    <source>
        <dbReference type="ARBA" id="ARBA00022977"/>
    </source>
</evidence>
<comment type="function">
    <text evidence="2">Catalyzes the ATP-dependent phosphorylation of thiamine-monophosphate (TMP) to form thiamine-pyrophosphate (TPP), the active form of vitamin B1.</text>
</comment>
<organism evidence="5 6">
    <name type="scientific">Leptospira hartskeerlii</name>
    <dbReference type="NCBI Taxonomy" id="2023177"/>
    <lineage>
        <taxon>Bacteria</taxon>
        <taxon>Pseudomonadati</taxon>
        <taxon>Spirochaetota</taxon>
        <taxon>Spirochaetia</taxon>
        <taxon>Leptospirales</taxon>
        <taxon>Leptospiraceae</taxon>
        <taxon>Leptospira</taxon>
    </lineage>
</organism>
<dbReference type="PANTHER" id="PTHR30270">
    <property type="entry name" value="THIAMINE-MONOPHOSPHATE KINASE"/>
    <property type="match status" value="1"/>
</dbReference>
<dbReference type="GO" id="GO:0009030">
    <property type="term" value="F:thiamine-phosphate kinase activity"/>
    <property type="evidence" value="ECO:0007669"/>
    <property type="project" value="UniProtKB-UniRule"/>
</dbReference>
<dbReference type="InterPro" id="IPR010918">
    <property type="entry name" value="PurM-like_C_dom"/>
</dbReference>
<sequence>MNEEELISSLYPPGKEQENDCYSDKEGNLITTDTIVEGTHFRLDWSRPEDLAHKLVEVNVSDIAAANGTPQKAFFNFGLSPSCNRKEFLEPFIDSFKKALNYYEIELCGGDTYRTQELNLTLTLLGKSSSPVDRKGGTPGDNVYLSGHIGASLLGYKILEGAHISLSPEVKKIALDRHLRPKSRLNLSRSLYSRNRIHAGMDLTDGLKQDVFKLAKSSGVKMELDLDKLPFENGVKEAIGIEGVLTSGEELELLFLSPDELPSSWEGISISKIGTVFALEKGESPQVRYSYEGKSYSPKESGFRHF</sequence>
<keyword evidence="2" id="KW-0460">Magnesium</keyword>
<dbReference type="Pfam" id="PF00586">
    <property type="entry name" value="AIRS"/>
    <property type="match status" value="1"/>
</dbReference>
<dbReference type="EC" id="2.7.4.16" evidence="2"/>
<feature type="binding site" evidence="2">
    <location>
        <position position="20"/>
    </location>
    <ligand>
        <name>Mg(2+)</name>
        <dbReference type="ChEBI" id="CHEBI:18420"/>
        <label>3</label>
    </ligand>
</feature>
<comment type="pathway">
    <text evidence="2">Cofactor biosynthesis; thiamine diphosphate biosynthesis; thiamine diphosphate from thiamine phosphate: step 1/1.</text>
</comment>
<dbReference type="SUPFAM" id="SSF55326">
    <property type="entry name" value="PurM N-terminal domain-like"/>
    <property type="match status" value="1"/>
</dbReference>
<feature type="binding site" evidence="2">
    <location>
        <position position="202"/>
    </location>
    <ligand>
        <name>Mg(2+)</name>
        <dbReference type="ChEBI" id="CHEBI:18420"/>
        <label>3</label>
    </ligand>
</feature>
<gene>
    <name evidence="2 5" type="primary">thiL</name>
    <name evidence="5" type="ORF">CH357_03495</name>
</gene>
<feature type="binding site" evidence="2">
    <location>
        <position position="62"/>
    </location>
    <ligand>
        <name>Mg(2+)</name>
        <dbReference type="ChEBI" id="CHEBI:18420"/>
        <label>2</label>
    </ligand>
</feature>
<dbReference type="PANTHER" id="PTHR30270:SF0">
    <property type="entry name" value="THIAMINE-MONOPHOSPHATE KINASE"/>
    <property type="match status" value="1"/>
</dbReference>
<dbReference type="SUPFAM" id="SSF56042">
    <property type="entry name" value="PurM C-terminal domain-like"/>
    <property type="match status" value="1"/>
</dbReference>
<dbReference type="InterPro" id="IPR006283">
    <property type="entry name" value="ThiL-like"/>
</dbReference>
<dbReference type="GO" id="GO:0009229">
    <property type="term" value="P:thiamine diphosphate biosynthetic process"/>
    <property type="evidence" value="ECO:0007669"/>
    <property type="project" value="UniProtKB-UniRule"/>
</dbReference>
<dbReference type="InterPro" id="IPR036676">
    <property type="entry name" value="PurM-like_C_sf"/>
</dbReference>
<evidence type="ECO:0000256" key="2">
    <source>
        <dbReference type="HAMAP-Rule" id="MF_02128"/>
    </source>
</evidence>
<feature type="binding site" evidence="2">
    <location>
        <position position="205"/>
    </location>
    <ligand>
        <name>Mg(2+)</name>
        <dbReference type="ChEBI" id="CHEBI:18420"/>
        <label>5</label>
    </ligand>
</feature>
<feature type="domain" description="PurM-like N-terminal" evidence="3">
    <location>
        <begin position="24"/>
        <end position="126"/>
    </location>
</feature>
<dbReference type="PIRSF" id="PIRSF005303">
    <property type="entry name" value="Thiam_monoph_kin"/>
    <property type="match status" value="1"/>
</dbReference>
<dbReference type="HAMAP" id="MF_02128">
    <property type="entry name" value="TMP_kinase"/>
    <property type="match status" value="1"/>
</dbReference>
<reference evidence="5 6" key="1">
    <citation type="submission" date="2017-07" db="EMBL/GenBank/DDBJ databases">
        <title>Leptospira spp. isolated from tropical soils.</title>
        <authorList>
            <person name="Thibeaux R."/>
            <person name="Iraola G."/>
            <person name="Ferres I."/>
            <person name="Bierque E."/>
            <person name="Girault D."/>
            <person name="Soupe-Gilbert M.-E."/>
            <person name="Picardeau M."/>
            <person name="Goarant C."/>
        </authorList>
    </citation>
    <scope>NUCLEOTIDE SEQUENCE [LARGE SCALE GENOMIC DNA]</scope>
    <source>
        <strain evidence="5 6">MCA1-C-A1</strain>
    </source>
</reference>
<feature type="binding site" evidence="2">
    <location>
        <begin position="110"/>
        <end position="111"/>
    </location>
    <ligand>
        <name>ATP</name>
        <dbReference type="ChEBI" id="CHEBI:30616"/>
    </ligand>
</feature>
<dbReference type="Gene3D" id="3.90.650.10">
    <property type="entry name" value="PurM-like C-terminal domain"/>
    <property type="match status" value="1"/>
</dbReference>
<feature type="binding site" evidence="2">
    <location>
        <position position="303"/>
    </location>
    <ligand>
        <name>substrate</name>
    </ligand>
</feature>
<feature type="binding site" evidence="2">
    <location>
        <position position="62"/>
    </location>
    <ligand>
        <name>Mg(2+)</name>
        <dbReference type="ChEBI" id="CHEBI:18420"/>
        <label>4</label>
    </ligand>
</feature>
<dbReference type="GO" id="GO:0005524">
    <property type="term" value="F:ATP binding"/>
    <property type="evidence" value="ECO:0007669"/>
    <property type="project" value="UniProtKB-UniRule"/>
</dbReference>
<dbReference type="AlphaFoldDB" id="A0A2M9XG65"/>
<comment type="caution">
    <text evidence="5">The sequence shown here is derived from an EMBL/GenBank/DDBJ whole genome shotgun (WGS) entry which is preliminary data.</text>
</comment>
<keyword evidence="1 2" id="KW-0784">Thiamine biosynthesis</keyword>
<dbReference type="Proteomes" id="UP000232196">
    <property type="component" value="Unassembled WGS sequence"/>
</dbReference>
<keyword evidence="2 5" id="KW-0418">Kinase</keyword>
<dbReference type="RefSeq" id="WP_100705397.1">
    <property type="nucleotide sequence ID" value="NZ_NPDL01000002.1"/>
</dbReference>
<dbReference type="UniPathway" id="UPA00060">
    <property type="reaction ID" value="UER00142"/>
</dbReference>
<feature type="domain" description="PurM-like C-terminal" evidence="4">
    <location>
        <begin position="139"/>
        <end position="258"/>
    </location>
</feature>
<feature type="binding site" evidence="2">
    <location>
        <position position="33"/>
    </location>
    <ligand>
        <name>Mg(2+)</name>
        <dbReference type="ChEBI" id="CHEBI:18420"/>
        <label>2</label>
    </ligand>
</feature>
<dbReference type="EMBL" id="NPDN01000002">
    <property type="protein sequence ID" value="PJZ26572.1"/>
    <property type="molecule type" value="Genomic_DNA"/>
</dbReference>
<feature type="binding site" evidence="2">
    <location>
        <position position="32"/>
    </location>
    <ligand>
        <name>Mg(2+)</name>
        <dbReference type="ChEBI" id="CHEBI:18420"/>
        <label>1</label>
    </ligand>
</feature>